<dbReference type="InterPro" id="IPR012444">
    <property type="entry name" value="DUF1647"/>
</dbReference>
<reference evidence="1" key="1">
    <citation type="submission" date="2023-06" db="EMBL/GenBank/DDBJ databases">
        <authorList>
            <person name="Delattre M."/>
        </authorList>
    </citation>
    <scope>NUCLEOTIDE SEQUENCE</scope>
    <source>
        <strain evidence="1">AF72</strain>
    </source>
</reference>
<evidence type="ECO:0000313" key="2">
    <source>
        <dbReference type="Proteomes" id="UP001177023"/>
    </source>
</evidence>
<evidence type="ECO:0000313" key="1">
    <source>
        <dbReference type="EMBL" id="CAJ0571204.1"/>
    </source>
</evidence>
<organism evidence="1 2">
    <name type="scientific">Mesorhabditis spiculigera</name>
    <dbReference type="NCBI Taxonomy" id="96644"/>
    <lineage>
        <taxon>Eukaryota</taxon>
        <taxon>Metazoa</taxon>
        <taxon>Ecdysozoa</taxon>
        <taxon>Nematoda</taxon>
        <taxon>Chromadorea</taxon>
        <taxon>Rhabditida</taxon>
        <taxon>Rhabditina</taxon>
        <taxon>Rhabditomorpha</taxon>
        <taxon>Rhabditoidea</taxon>
        <taxon>Rhabditidae</taxon>
        <taxon>Mesorhabditinae</taxon>
        <taxon>Mesorhabditis</taxon>
    </lineage>
</organism>
<comment type="caution">
    <text evidence="1">The sequence shown here is derived from an EMBL/GenBank/DDBJ whole genome shotgun (WGS) entry which is preliminary data.</text>
</comment>
<dbReference type="Pfam" id="PF07801">
    <property type="entry name" value="DUF1647"/>
    <property type="match status" value="1"/>
</dbReference>
<feature type="non-terminal residue" evidence="1">
    <location>
        <position position="1"/>
    </location>
</feature>
<proteinExistence type="predicted"/>
<sequence length="260" mass="30164">MAIRRRGLWSLTQRHIDGARAENFWADDVVFAMYASSDHFREARRSVRDLRQKFPNNRIIFYNMGLTKQEEDEVSRVCNLTIRRFDFSSYPSYASDLYNYAFKMFIMAEMMADGRPFWMVDTSVTFKTVECVRTFYDEVNNGTAPDYLMQGSTGFMNIDFTDPAMFKYLPNPPKLAAQKQNGAAHVFMRPSRTTKLAAKWLLLCALTKDCIASPTATRYCKRENRQRGCHRYDQSAQNAVRYAVLRDPALIFYPSICGPK</sequence>
<gene>
    <name evidence="1" type="ORF">MSPICULIGERA_LOCUS9623</name>
</gene>
<dbReference type="PANTHER" id="PTHR31389:SF4">
    <property type="entry name" value="LD39211P"/>
    <property type="match status" value="1"/>
</dbReference>
<dbReference type="PANTHER" id="PTHR31389">
    <property type="entry name" value="LD39211P"/>
    <property type="match status" value="1"/>
</dbReference>
<keyword evidence="2" id="KW-1185">Reference proteome</keyword>
<dbReference type="EMBL" id="CATQJA010002547">
    <property type="protein sequence ID" value="CAJ0571204.1"/>
    <property type="molecule type" value="Genomic_DNA"/>
</dbReference>
<dbReference type="AlphaFoldDB" id="A0AA36CM88"/>
<dbReference type="Proteomes" id="UP001177023">
    <property type="component" value="Unassembled WGS sequence"/>
</dbReference>
<accession>A0AA36CM88</accession>
<protein>
    <submittedName>
        <fullName evidence="1">Uncharacterized protein</fullName>
    </submittedName>
</protein>
<name>A0AA36CM88_9BILA</name>